<name>A0A3S5BD89_9PLAT</name>
<dbReference type="OrthoDB" id="10018421at2759"/>
<gene>
    <name evidence="2" type="ORF">PXEA_LOCUS34598</name>
</gene>
<dbReference type="PANTHER" id="PTHR21301">
    <property type="entry name" value="REVERSE TRANSCRIPTASE"/>
    <property type="match status" value="1"/>
</dbReference>
<accession>A0A3S5BD89</accession>
<evidence type="ECO:0000313" key="3">
    <source>
        <dbReference type="Proteomes" id="UP000784294"/>
    </source>
</evidence>
<evidence type="ECO:0000259" key="1">
    <source>
        <dbReference type="Pfam" id="PF26215"/>
    </source>
</evidence>
<dbReference type="Pfam" id="PF26215">
    <property type="entry name" value="HTH_animal"/>
    <property type="match status" value="1"/>
</dbReference>
<feature type="domain" description="Helix-turn-helix" evidence="1">
    <location>
        <begin position="71"/>
        <end position="130"/>
    </location>
</feature>
<dbReference type="AlphaFoldDB" id="A0A3S5BD89"/>
<protein>
    <recommendedName>
        <fullName evidence="1">Helix-turn-helix domain-containing protein</fullName>
    </recommendedName>
</protein>
<evidence type="ECO:0000313" key="2">
    <source>
        <dbReference type="EMBL" id="VEL41158.1"/>
    </source>
</evidence>
<dbReference type="PANTHER" id="PTHR21301:SF10">
    <property type="entry name" value="REVERSE TRANSCRIPTASE DOMAIN-CONTAINING PROTEIN"/>
    <property type="match status" value="1"/>
</dbReference>
<keyword evidence="3" id="KW-1185">Reference proteome</keyword>
<dbReference type="Proteomes" id="UP000784294">
    <property type="component" value="Unassembled WGS sequence"/>
</dbReference>
<proteinExistence type="predicted"/>
<dbReference type="EMBL" id="CAAALY010268135">
    <property type="protein sequence ID" value="VEL41158.1"/>
    <property type="molecule type" value="Genomic_DNA"/>
</dbReference>
<reference evidence="2" key="1">
    <citation type="submission" date="2018-11" db="EMBL/GenBank/DDBJ databases">
        <authorList>
            <consortium name="Pathogen Informatics"/>
        </authorList>
    </citation>
    <scope>NUCLEOTIDE SEQUENCE</scope>
</reference>
<sequence length="186" mass="22579">MRYLDDYLALWSHAREKLEEFLKFVNQIDAKIQFTMEVEDGERLPFLDVEVVRFNGTLKKKLYQRSPMQVIILNFRSHHNYRLKIGIMRSMIIRSLRLTDAEFWEDELDKLTRILLGNGYPIEVIQSSIRSMKSRWQNGDYERTERTMNEGEINTFHKFTNWIFMSLVSIMRQLLTEIYWRNRETN</sequence>
<dbReference type="InterPro" id="IPR058912">
    <property type="entry name" value="HTH_animal"/>
</dbReference>
<organism evidence="2 3">
    <name type="scientific">Protopolystoma xenopodis</name>
    <dbReference type="NCBI Taxonomy" id="117903"/>
    <lineage>
        <taxon>Eukaryota</taxon>
        <taxon>Metazoa</taxon>
        <taxon>Spiralia</taxon>
        <taxon>Lophotrochozoa</taxon>
        <taxon>Platyhelminthes</taxon>
        <taxon>Monogenea</taxon>
        <taxon>Polyopisthocotylea</taxon>
        <taxon>Polystomatidea</taxon>
        <taxon>Polystomatidae</taxon>
        <taxon>Protopolystoma</taxon>
    </lineage>
</organism>
<comment type="caution">
    <text evidence="2">The sequence shown here is derived from an EMBL/GenBank/DDBJ whole genome shotgun (WGS) entry which is preliminary data.</text>
</comment>